<dbReference type="Proteomes" id="UP000703661">
    <property type="component" value="Unassembled WGS sequence"/>
</dbReference>
<dbReference type="AlphaFoldDB" id="A0A9P6MR78"/>
<dbReference type="InterPro" id="IPR036779">
    <property type="entry name" value="LysM_dom_sf"/>
</dbReference>
<feature type="region of interest" description="Disordered" evidence="1">
    <location>
        <begin position="70"/>
        <end position="97"/>
    </location>
</feature>
<evidence type="ECO:0000313" key="2">
    <source>
        <dbReference type="EMBL" id="KAG0010458.1"/>
    </source>
</evidence>
<comment type="caution">
    <text evidence="2">The sequence shown here is derived from an EMBL/GenBank/DDBJ whole genome shotgun (WGS) entry which is preliminary data.</text>
</comment>
<evidence type="ECO:0000256" key="1">
    <source>
        <dbReference type="SAM" id="MobiDB-lite"/>
    </source>
</evidence>
<organism evidence="2 3">
    <name type="scientific">Entomortierella chlamydospora</name>
    <dbReference type="NCBI Taxonomy" id="101097"/>
    <lineage>
        <taxon>Eukaryota</taxon>
        <taxon>Fungi</taxon>
        <taxon>Fungi incertae sedis</taxon>
        <taxon>Mucoromycota</taxon>
        <taxon>Mortierellomycotina</taxon>
        <taxon>Mortierellomycetes</taxon>
        <taxon>Mortierellales</taxon>
        <taxon>Mortierellaceae</taxon>
        <taxon>Entomortierella</taxon>
    </lineage>
</organism>
<gene>
    <name evidence="2" type="ORF">BGZ80_001470</name>
</gene>
<evidence type="ECO:0000313" key="3">
    <source>
        <dbReference type="Proteomes" id="UP000703661"/>
    </source>
</evidence>
<dbReference type="CDD" id="cd00118">
    <property type="entry name" value="LysM"/>
    <property type="match status" value="1"/>
</dbReference>
<dbReference type="EMBL" id="JAAAID010001335">
    <property type="protein sequence ID" value="KAG0010458.1"/>
    <property type="molecule type" value="Genomic_DNA"/>
</dbReference>
<protein>
    <recommendedName>
        <fullName evidence="4">LysM domain-containing protein</fullName>
    </recommendedName>
</protein>
<reference evidence="2" key="1">
    <citation type="journal article" date="2020" name="Fungal Divers.">
        <title>Resolving the Mortierellaceae phylogeny through synthesis of multi-gene phylogenetics and phylogenomics.</title>
        <authorList>
            <person name="Vandepol N."/>
            <person name="Liber J."/>
            <person name="Desiro A."/>
            <person name="Na H."/>
            <person name="Kennedy M."/>
            <person name="Barry K."/>
            <person name="Grigoriev I.V."/>
            <person name="Miller A.N."/>
            <person name="O'Donnell K."/>
            <person name="Stajich J.E."/>
            <person name="Bonito G."/>
        </authorList>
    </citation>
    <scope>NUCLEOTIDE SEQUENCE</scope>
    <source>
        <strain evidence="2">NRRL 2769</strain>
    </source>
</reference>
<keyword evidence="3" id="KW-1185">Reference proteome</keyword>
<dbReference type="InterPro" id="IPR018392">
    <property type="entry name" value="LysM"/>
</dbReference>
<accession>A0A9P6MR78</accession>
<proteinExistence type="predicted"/>
<dbReference type="Gene3D" id="3.10.350.10">
    <property type="entry name" value="LysM domain"/>
    <property type="match status" value="1"/>
</dbReference>
<name>A0A9P6MR78_9FUNG</name>
<sequence>MEASKLATKYGTNLKELLRLNPGLPKNCGSLDVGNYICMRGPREIKTPVVDNTIAPAPGANQAPALTHVPATTNVDPSLNKAPVQPNDDTAALKPKTASQIPSTNYILYPKKKLIPILQRSLPSLSQCQMRQIG</sequence>
<evidence type="ECO:0008006" key="4">
    <source>
        <dbReference type="Google" id="ProtNLM"/>
    </source>
</evidence>